<name>A0A5C8ZS76_9GAMM</name>
<evidence type="ECO:0000313" key="2">
    <source>
        <dbReference type="EMBL" id="TXS91358.1"/>
    </source>
</evidence>
<dbReference type="AlphaFoldDB" id="A0A5C8ZS76"/>
<proteinExistence type="predicted"/>
<gene>
    <name evidence="2" type="ORF">FV139_16655</name>
</gene>
<accession>A0A5C8ZS76</accession>
<keyword evidence="1" id="KW-0472">Membrane</keyword>
<sequence length="196" mass="20891">MRQSEHRCPGARGATLIEVAITLLVLAVGLLGLIRLQGLARLELFDAAQRTTASGLARDVLTRVHENRNELDAYQALGLIRYEAGRELARDCGAQTCSSHERVSFDAYQWHLRLGGLTPLAGADAGPRADGGLVMGQLCVYHDGGQVGVEVSWHSAVVEAGEGAVAESAPVCIGEGEGEGDSSRQMMRMVSHVGEW</sequence>
<comment type="caution">
    <text evidence="2">The sequence shown here is derived from an EMBL/GenBank/DDBJ whole genome shotgun (WGS) entry which is preliminary data.</text>
</comment>
<keyword evidence="3" id="KW-1185">Reference proteome</keyword>
<feature type="transmembrane region" description="Helical" evidence="1">
    <location>
        <begin position="12"/>
        <end position="34"/>
    </location>
</feature>
<protein>
    <recommendedName>
        <fullName evidence="4">Type IV pilus modification protein PilV</fullName>
    </recommendedName>
</protein>
<keyword evidence="1" id="KW-1133">Transmembrane helix</keyword>
<evidence type="ECO:0008006" key="4">
    <source>
        <dbReference type="Google" id="ProtNLM"/>
    </source>
</evidence>
<keyword evidence="1" id="KW-0812">Transmembrane</keyword>
<dbReference type="EMBL" id="VRZA01000006">
    <property type="protein sequence ID" value="TXS91358.1"/>
    <property type="molecule type" value="Genomic_DNA"/>
</dbReference>
<dbReference type="RefSeq" id="WP_148069592.1">
    <property type="nucleotide sequence ID" value="NZ_VRZA01000006.1"/>
</dbReference>
<evidence type="ECO:0000256" key="1">
    <source>
        <dbReference type="SAM" id="Phobius"/>
    </source>
</evidence>
<reference evidence="2 3" key="1">
    <citation type="submission" date="2019-08" db="EMBL/GenBank/DDBJ databases">
        <title>Parahaliea maris sp. nov., isolated from the surface seawater.</title>
        <authorList>
            <person name="Liu Y."/>
        </authorList>
    </citation>
    <scope>NUCLEOTIDE SEQUENCE [LARGE SCALE GENOMIC DNA]</scope>
    <source>
        <strain evidence="2 3">HSLHS9</strain>
    </source>
</reference>
<evidence type="ECO:0000313" key="3">
    <source>
        <dbReference type="Proteomes" id="UP000321039"/>
    </source>
</evidence>
<organism evidence="2 3">
    <name type="scientific">Parahaliea maris</name>
    <dbReference type="NCBI Taxonomy" id="2716870"/>
    <lineage>
        <taxon>Bacteria</taxon>
        <taxon>Pseudomonadati</taxon>
        <taxon>Pseudomonadota</taxon>
        <taxon>Gammaproteobacteria</taxon>
        <taxon>Cellvibrionales</taxon>
        <taxon>Halieaceae</taxon>
        <taxon>Parahaliea</taxon>
    </lineage>
</organism>
<dbReference type="Proteomes" id="UP000321039">
    <property type="component" value="Unassembled WGS sequence"/>
</dbReference>